<gene>
    <name evidence="2" type="ORF">Pcatena_03950</name>
</gene>
<dbReference type="SUPFAM" id="SSF89550">
    <property type="entry name" value="PHP domain-like"/>
    <property type="match status" value="1"/>
</dbReference>
<dbReference type="AlphaFoldDB" id="A0A3G9JWL0"/>
<sequence>MVSLHAHAREARMSTPIVDCHTHTSFSDGTSTFEQNVAAAARAGVRVLACPSPWAATHTARPTWPTPDGDWQTFSL</sequence>
<evidence type="ECO:0000313" key="2">
    <source>
        <dbReference type="EMBL" id="BBH49808.1"/>
    </source>
</evidence>
<dbReference type="KEGG" id="pcat:Pcatena_03950"/>
<dbReference type="Proteomes" id="UP000273154">
    <property type="component" value="Chromosome"/>
</dbReference>
<accession>A0A3G9JWL0</accession>
<dbReference type="Gene3D" id="3.20.20.140">
    <property type="entry name" value="Metal-dependent hydrolases"/>
    <property type="match status" value="1"/>
</dbReference>
<keyword evidence="3" id="KW-1185">Reference proteome</keyword>
<name>A0A3G9JWL0_9ACTN</name>
<feature type="region of interest" description="Disordered" evidence="1">
    <location>
        <begin position="56"/>
        <end position="76"/>
    </location>
</feature>
<evidence type="ECO:0000313" key="3">
    <source>
        <dbReference type="Proteomes" id="UP000273154"/>
    </source>
</evidence>
<proteinExistence type="predicted"/>
<dbReference type="InterPro" id="IPR016195">
    <property type="entry name" value="Pol/histidinol_Pase-like"/>
</dbReference>
<evidence type="ECO:0000256" key="1">
    <source>
        <dbReference type="SAM" id="MobiDB-lite"/>
    </source>
</evidence>
<organism evidence="2 3">
    <name type="scientific">Parolsenella catena</name>
    <dbReference type="NCBI Taxonomy" id="2003188"/>
    <lineage>
        <taxon>Bacteria</taxon>
        <taxon>Bacillati</taxon>
        <taxon>Actinomycetota</taxon>
        <taxon>Coriobacteriia</taxon>
        <taxon>Coriobacteriales</taxon>
        <taxon>Atopobiaceae</taxon>
        <taxon>Parolsenella</taxon>
    </lineage>
</organism>
<dbReference type="EMBL" id="AP019367">
    <property type="protein sequence ID" value="BBH49808.1"/>
    <property type="molecule type" value="Genomic_DNA"/>
</dbReference>
<evidence type="ECO:0008006" key="4">
    <source>
        <dbReference type="Google" id="ProtNLM"/>
    </source>
</evidence>
<protein>
    <recommendedName>
        <fullName evidence="4">PHP domain-containing protein</fullName>
    </recommendedName>
</protein>
<reference evidence="3" key="1">
    <citation type="submission" date="2018-11" db="EMBL/GenBank/DDBJ databases">
        <title>Comparative genomics of Parolsenella catena and Libanicoccus massiliensis: Reclassification of Libanicoccus massiliensis as Parolsenella massiliensis comb. nov.</title>
        <authorList>
            <person name="Sakamoto M."/>
            <person name="Ikeyama N."/>
            <person name="Murakami T."/>
            <person name="Mori H."/>
            <person name="Yuki M."/>
            <person name="Ohkuma M."/>
        </authorList>
    </citation>
    <scope>NUCLEOTIDE SEQUENCE [LARGE SCALE GENOMIC DNA]</scope>
    <source>
        <strain evidence="3">JCM 31932</strain>
    </source>
</reference>